<dbReference type="PROSITE" id="PS51085">
    <property type="entry name" value="2FE2S_FER_2"/>
    <property type="match status" value="1"/>
</dbReference>
<evidence type="ECO:0000259" key="1">
    <source>
        <dbReference type="PROSITE" id="PS51085"/>
    </source>
</evidence>
<dbReference type="InterPro" id="IPR017938">
    <property type="entry name" value="Riboflavin_synthase-like_b-brl"/>
</dbReference>
<keyword evidence="4" id="KW-1185">Reference proteome</keyword>
<dbReference type="Gene3D" id="2.40.30.10">
    <property type="entry name" value="Translation factors"/>
    <property type="match status" value="1"/>
</dbReference>
<dbReference type="InterPro" id="IPR017927">
    <property type="entry name" value="FAD-bd_FR_type"/>
</dbReference>
<dbReference type="EMBL" id="FWPT01000001">
    <property type="protein sequence ID" value="SMA32489.1"/>
    <property type="molecule type" value="Genomic_DNA"/>
</dbReference>
<evidence type="ECO:0000313" key="4">
    <source>
        <dbReference type="Proteomes" id="UP000196573"/>
    </source>
</evidence>
<dbReference type="GO" id="GO:0051536">
    <property type="term" value="F:iron-sulfur cluster binding"/>
    <property type="evidence" value="ECO:0007669"/>
    <property type="project" value="InterPro"/>
</dbReference>
<dbReference type="PANTHER" id="PTHR47354:SF3">
    <property type="entry name" value="OXIDOREDUCTASE-RELATED"/>
    <property type="match status" value="1"/>
</dbReference>
<evidence type="ECO:0000259" key="2">
    <source>
        <dbReference type="PROSITE" id="PS51384"/>
    </source>
</evidence>
<dbReference type="OrthoDB" id="9806195at2"/>
<dbReference type="CDD" id="cd00207">
    <property type="entry name" value="fer2"/>
    <property type="match status" value="1"/>
</dbReference>
<gene>
    <name evidence="3" type="primary">mphP_1</name>
    <name evidence="3" type="ORF">EHSB41UT_00155</name>
</gene>
<dbReference type="Proteomes" id="UP000196573">
    <property type="component" value="Unassembled WGS sequence"/>
</dbReference>
<protein>
    <submittedName>
        <fullName evidence="3">Phenol hydroxylase P5 protein</fullName>
        <ecNumber evidence="3">1.14.13.7</ecNumber>
    </submittedName>
</protein>
<dbReference type="PANTHER" id="PTHR47354">
    <property type="entry name" value="NADH OXIDOREDUCTASE HCR"/>
    <property type="match status" value="1"/>
</dbReference>
<dbReference type="Gene3D" id="3.10.20.30">
    <property type="match status" value="1"/>
</dbReference>
<feature type="domain" description="FAD-binding FR-type" evidence="2">
    <location>
        <begin position="89"/>
        <end position="188"/>
    </location>
</feature>
<accession>A0A1X7ADQ7</accession>
<dbReference type="InterPro" id="IPR012675">
    <property type="entry name" value="Beta-grasp_dom_sf"/>
</dbReference>
<dbReference type="RefSeq" id="WP_087105935.1">
    <property type="nucleotide sequence ID" value="NZ_CBCSCN010000012.1"/>
</dbReference>
<evidence type="ECO:0000313" key="3">
    <source>
        <dbReference type="EMBL" id="SMA32489.1"/>
    </source>
</evidence>
<dbReference type="SUPFAM" id="SSF54292">
    <property type="entry name" value="2Fe-2S ferredoxin-like"/>
    <property type="match status" value="1"/>
</dbReference>
<dbReference type="SUPFAM" id="SSF63380">
    <property type="entry name" value="Riboflavin synthase domain-like"/>
    <property type="match status" value="1"/>
</dbReference>
<dbReference type="PROSITE" id="PS51384">
    <property type="entry name" value="FAD_FR"/>
    <property type="match status" value="1"/>
</dbReference>
<organism evidence="3 4">
    <name type="scientific">Parendozoicomonas haliclonae</name>
    <dbReference type="NCBI Taxonomy" id="1960125"/>
    <lineage>
        <taxon>Bacteria</taxon>
        <taxon>Pseudomonadati</taxon>
        <taxon>Pseudomonadota</taxon>
        <taxon>Gammaproteobacteria</taxon>
        <taxon>Oceanospirillales</taxon>
        <taxon>Endozoicomonadaceae</taxon>
        <taxon>Parendozoicomonas</taxon>
    </lineage>
</organism>
<feature type="domain" description="2Fe-2S ferredoxin-type" evidence="1">
    <location>
        <begin position="2"/>
        <end position="88"/>
    </location>
</feature>
<dbReference type="InterPro" id="IPR050415">
    <property type="entry name" value="MRET"/>
</dbReference>
<dbReference type="InterPro" id="IPR036010">
    <property type="entry name" value="2Fe-2S_ferredoxin-like_sf"/>
</dbReference>
<dbReference type="GO" id="GO:0018662">
    <property type="term" value="F:phenol 2-monooxygenase activity"/>
    <property type="evidence" value="ECO:0007669"/>
    <property type="project" value="UniProtKB-EC"/>
</dbReference>
<dbReference type="AlphaFoldDB" id="A0A1X7ADQ7"/>
<dbReference type="Pfam" id="PF00111">
    <property type="entry name" value="Fer2"/>
    <property type="match status" value="1"/>
</dbReference>
<keyword evidence="3" id="KW-0560">Oxidoreductase</keyword>
<sequence>MAEIQFDGNTYHNAEGESVLDTLLRNHAQVPWSCRAGLCHSCMLQATDGLIPSAAQIGLTQEQKSDQLFLACQCYPESSLTVQPLRRALQPMQAIITRKNLLSPTLLEVTFSPRLPINYRPGQFLSLSREKEIAGSRYTLISRPWAEPDLRIHVHRKVGGDFSAWLFDEAHQGQMFWLNGLGGECCYHPDDSSAYVVVGVEQGIGAALAVADDIHWHDARVSAQIMLCGELTGHAIPDANTLTVESKKQLPEIATPLLADHKFRDARWLMFGKPKAVLGFAAWLGEQGVPRERVIPLAYRSL</sequence>
<reference evidence="3 4" key="1">
    <citation type="submission" date="2017-03" db="EMBL/GenBank/DDBJ databases">
        <authorList>
            <person name="Afonso C.L."/>
            <person name="Miller P.J."/>
            <person name="Scott M.A."/>
            <person name="Spackman E."/>
            <person name="Goraichik I."/>
            <person name="Dimitrov K.M."/>
            <person name="Suarez D.L."/>
            <person name="Swayne D.E."/>
        </authorList>
    </citation>
    <scope>NUCLEOTIDE SEQUENCE [LARGE SCALE GENOMIC DNA]</scope>
    <source>
        <strain evidence="3">SB41UT1</strain>
    </source>
</reference>
<proteinExistence type="predicted"/>
<dbReference type="EC" id="1.14.13.7" evidence="3"/>
<name>A0A1X7ADQ7_9GAMM</name>
<dbReference type="InterPro" id="IPR001041">
    <property type="entry name" value="2Fe-2S_ferredoxin-type"/>
</dbReference>